<evidence type="ECO:0000256" key="1">
    <source>
        <dbReference type="ARBA" id="ARBA00023098"/>
    </source>
</evidence>
<keyword evidence="1 2" id="KW-0443">Lipid metabolism</keyword>
<proteinExistence type="predicted"/>
<dbReference type="GO" id="GO:0016787">
    <property type="term" value="F:hydrolase activity"/>
    <property type="evidence" value="ECO:0007669"/>
    <property type="project" value="UniProtKB-UniRule"/>
</dbReference>
<dbReference type="InterPro" id="IPR002641">
    <property type="entry name" value="PNPLA_dom"/>
</dbReference>
<dbReference type="Proteomes" id="UP000643207">
    <property type="component" value="Unassembled WGS sequence"/>
</dbReference>
<dbReference type="InterPro" id="IPR052580">
    <property type="entry name" value="Lipid_Hydrolase"/>
</dbReference>
<evidence type="ECO:0000313" key="5">
    <source>
        <dbReference type="Proteomes" id="UP000643207"/>
    </source>
</evidence>
<feature type="active site" description="Proton acceptor" evidence="2">
    <location>
        <position position="303"/>
    </location>
</feature>
<dbReference type="GO" id="GO:0016042">
    <property type="term" value="P:lipid catabolic process"/>
    <property type="evidence" value="ECO:0007669"/>
    <property type="project" value="UniProtKB-UniRule"/>
</dbReference>
<dbReference type="SUPFAM" id="SSF52151">
    <property type="entry name" value="FabD/lysophospholipase-like"/>
    <property type="match status" value="1"/>
</dbReference>
<feature type="short sequence motif" description="GXGXXG" evidence="2">
    <location>
        <begin position="57"/>
        <end position="62"/>
    </location>
</feature>
<evidence type="ECO:0000259" key="3">
    <source>
        <dbReference type="PROSITE" id="PS51635"/>
    </source>
</evidence>
<keyword evidence="2" id="KW-0378">Hydrolase</keyword>
<sequence length="453" mass="48961">MVTKQSKRSAPLAVARLTEEAQVVAAVQRARARVASRPISDVTDAQGHQYVDLVMEGGGVLGVALAGYCYVLEKAGIRFLGLGGTSAGSINALVIAALGAPHEAKAEEVASIVANVPMAAFIDGNSDAREFTDALVDGAGKFKLALKGAQVVDNFTGQLGLHPGQAFEDWLRKLLDDKGIRTTAALRARMNTPPPGGYHFTPCPVRAKAGQTDNPKIKVDLAVIAADISTGTKVEFPRMAGLYWSDPDHVHPAEYVRASMSVPAFFHPIHLHNLPQGPEAAERWKTMANYEGKDLPTECWLVDGGVISNFPIAVFHNHLRIPRAPTFGVKLGQPLDRPRPVRSMTSLIAGVFNAARGALDQDFLVGNPDYKHLIARISTTDHTALRDADGNRPDHNWLNFRLSDEAKIDLFRSGAMAAADFLERFDWERYKKIRADKAVLRQHAAAAAAPPAP</sequence>
<protein>
    <submittedName>
        <fullName evidence="4">Patatin-like phospholipase family protein</fullName>
    </submittedName>
</protein>
<dbReference type="EMBL" id="JAERRA010000001">
    <property type="protein sequence ID" value="MBL0718795.1"/>
    <property type="molecule type" value="Genomic_DNA"/>
</dbReference>
<feature type="short sequence motif" description="GXSXG" evidence="2">
    <location>
        <begin position="84"/>
        <end position="88"/>
    </location>
</feature>
<dbReference type="InterPro" id="IPR016035">
    <property type="entry name" value="Acyl_Trfase/lysoPLipase"/>
</dbReference>
<comment type="caution">
    <text evidence="4">The sequence shown here is derived from an EMBL/GenBank/DDBJ whole genome shotgun (WGS) entry which is preliminary data.</text>
</comment>
<dbReference type="Pfam" id="PF01734">
    <property type="entry name" value="Patatin"/>
    <property type="match status" value="1"/>
</dbReference>
<feature type="active site" description="Nucleophile" evidence="2">
    <location>
        <position position="86"/>
    </location>
</feature>
<dbReference type="PANTHER" id="PTHR46394">
    <property type="entry name" value="ANNEXIN"/>
    <property type="match status" value="1"/>
</dbReference>
<dbReference type="PROSITE" id="PS51635">
    <property type="entry name" value="PNPLA"/>
    <property type="match status" value="1"/>
</dbReference>
<name>A0A9X0XBM4_9BURK</name>
<evidence type="ECO:0000256" key="2">
    <source>
        <dbReference type="PROSITE-ProRule" id="PRU01161"/>
    </source>
</evidence>
<dbReference type="Gene3D" id="3.40.1090.10">
    <property type="entry name" value="Cytosolic phospholipase A2 catalytic domain"/>
    <property type="match status" value="1"/>
</dbReference>
<organism evidence="4 5">
    <name type="scientific">Aquariibacter lacus</name>
    <dbReference type="NCBI Taxonomy" id="2801332"/>
    <lineage>
        <taxon>Bacteria</taxon>
        <taxon>Pseudomonadati</taxon>
        <taxon>Pseudomonadota</taxon>
        <taxon>Betaproteobacteria</taxon>
        <taxon>Burkholderiales</taxon>
        <taxon>Sphaerotilaceae</taxon>
        <taxon>Aquariibacter</taxon>
    </lineage>
</organism>
<accession>A0A9X0XBM4</accession>
<keyword evidence="5" id="KW-1185">Reference proteome</keyword>
<gene>
    <name evidence="4" type="ORF">JI742_02725</name>
</gene>
<keyword evidence="2" id="KW-0442">Lipid degradation</keyword>
<dbReference type="RefSeq" id="WP_201823797.1">
    <property type="nucleotide sequence ID" value="NZ_JAERRA010000001.1"/>
</dbReference>
<reference evidence="4 5" key="1">
    <citation type="submission" date="2021-01" db="EMBL/GenBank/DDBJ databases">
        <title>Piscinibacter sp. Jin2 Genome sequencing and assembly.</title>
        <authorList>
            <person name="Kim I."/>
        </authorList>
    </citation>
    <scope>NUCLEOTIDE SEQUENCE [LARGE SCALE GENOMIC DNA]</scope>
    <source>
        <strain evidence="4 5">Jin2</strain>
    </source>
</reference>
<dbReference type="PANTHER" id="PTHR46394:SF1">
    <property type="entry name" value="PNPLA DOMAIN-CONTAINING PROTEIN"/>
    <property type="match status" value="1"/>
</dbReference>
<feature type="short sequence motif" description="DGA/G" evidence="2">
    <location>
        <begin position="303"/>
        <end position="305"/>
    </location>
</feature>
<feature type="domain" description="PNPLA" evidence="3">
    <location>
        <begin position="53"/>
        <end position="316"/>
    </location>
</feature>
<dbReference type="AlphaFoldDB" id="A0A9X0XBM4"/>
<evidence type="ECO:0000313" key="4">
    <source>
        <dbReference type="EMBL" id="MBL0718795.1"/>
    </source>
</evidence>